<dbReference type="AlphaFoldDB" id="A0A0A9Y411"/>
<sequence>MPLYMPYREMTNTQTEAQPMRSRIGLDKEVAVQPAAIQPVILPQHSEEQSDEHAAAKQVKPPPDTQEQAAPYNTPTTLFGISTEKVSEDAEENNTTTIECSDDQSTSDIDGM</sequence>
<feature type="compositionally biased region" description="Polar residues" evidence="1">
    <location>
        <begin position="65"/>
        <end position="80"/>
    </location>
</feature>
<protein>
    <submittedName>
        <fullName evidence="2">Putative transcriptional regulatory protein BCG9842_B4761</fullName>
    </submittedName>
</protein>
<proteinExistence type="predicted"/>
<reference evidence="2" key="2">
    <citation type="submission" date="2014-07" db="EMBL/GenBank/DDBJ databases">
        <authorList>
            <person name="Hull J."/>
        </authorList>
    </citation>
    <scope>NUCLEOTIDE SEQUENCE</scope>
</reference>
<name>A0A0A9Y411_LYGHE</name>
<reference evidence="2" key="1">
    <citation type="journal article" date="2014" name="PLoS ONE">
        <title>Transcriptome-Based Identification of ABC Transporters in the Western Tarnished Plant Bug Lygus hesperus.</title>
        <authorList>
            <person name="Hull J.J."/>
            <person name="Chaney K."/>
            <person name="Geib S.M."/>
            <person name="Fabrick J.A."/>
            <person name="Brent C.S."/>
            <person name="Walsh D."/>
            <person name="Lavine L.C."/>
        </authorList>
    </citation>
    <scope>NUCLEOTIDE SEQUENCE</scope>
</reference>
<feature type="region of interest" description="Disordered" evidence="1">
    <location>
        <begin position="43"/>
        <end position="112"/>
    </location>
</feature>
<feature type="compositionally biased region" description="Polar residues" evidence="1">
    <location>
        <begin position="93"/>
        <end position="112"/>
    </location>
</feature>
<evidence type="ECO:0000313" key="2">
    <source>
        <dbReference type="EMBL" id="JAG25848.1"/>
    </source>
</evidence>
<organism evidence="2">
    <name type="scientific">Lygus hesperus</name>
    <name type="common">Western plant bug</name>
    <dbReference type="NCBI Taxonomy" id="30085"/>
    <lineage>
        <taxon>Eukaryota</taxon>
        <taxon>Metazoa</taxon>
        <taxon>Ecdysozoa</taxon>
        <taxon>Arthropoda</taxon>
        <taxon>Hexapoda</taxon>
        <taxon>Insecta</taxon>
        <taxon>Pterygota</taxon>
        <taxon>Neoptera</taxon>
        <taxon>Paraneoptera</taxon>
        <taxon>Hemiptera</taxon>
        <taxon>Heteroptera</taxon>
        <taxon>Panheteroptera</taxon>
        <taxon>Cimicomorpha</taxon>
        <taxon>Miridae</taxon>
        <taxon>Mirini</taxon>
        <taxon>Lygus</taxon>
    </lineage>
</organism>
<dbReference type="EMBL" id="GBHO01017756">
    <property type="protein sequence ID" value="JAG25848.1"/>
    <property type="molecule type" value="Transcribed_RNA"/>
</dbReference>
<feature type="compositionally biased region" description="Basic and acidic residues" evidence="1">
    <location>
        <begin position="45"/>
        <end position="55"/>
    </location>
</feature>
<gene>
    <name evidence="2" type="ORF">CM83_104829</name>
</gene>
<evidence type="ECO:0000256" key="1">
    <source>
        <dbReference type="SAM" id="MobiDB-lite"/>
    </source>
</evidence>
<accession>A0A0A9Y411</accession>